<dbReference type="InParanoid" id="A0A0V1BJZ5"/>
<dbReference type="Proteomes" id="UP000054776">
    <property type="component" value="Unassembled WGS sequence"/>
</dbReference>
<proteinExistence type="predicted"/>
<keyword evidence="2" id="KW-1185">Reference proteome</keyword>
<name>A0A0V1BJZ5_TRISP</name>
<gene>
    <name evidence="1" type="ORF">T01_13178</name>
</gene>
<dbReference type="EMBL" id="JYDH01000036">
    <property type="protein sequence ID" value="KRY37119.1"/>
    <property type="molecule type" value="Genomic_DNA"/>
</dbReference>
<reference evidence="1 2" key="1">
    <citation type="submission" date="2015-01" db="EMBL/GenBank/DDBJ databases">
        <title>Evolution of Trichinella species and genotypes.</title>
        <authorList>
            <person name="Korhonen P.K."/>
            <person name="Edoardo P."/>
            <person name="Giuseppe L.R."/>
            <person name="Gasser R.B."/>
        </authorList>
    </citation>
    <scope>NUCLEOTIDE SEQUENCE [LARGE SCALE GENOMIC DNA]</scope>
    <source>
        <strain evidence="1">ISS3</strain>
    </source>
</reference>
<protein>
    <submittedName>
        <fullName evidence="1">Uncharacterized protein</fullName>
    </submittedName>
</protein>
<dbReference type="AlphaFoldDB" id="A0A0V1BJZ5"/>
<evidence type="ECO:0000313" key="1">
    <source>
        <dbReference type="EMBL" id="KRY37119.1"/>
    </source>
</evidence>
<sequence length="63" mass="7123">MLVLLAAVGVFENVKFGAKFCDSRQFTRRLVYSKNRLMLADCQLLLLSVKRSFISFAQPAVNP</sequence>
<comment type="caution">
    <text evidence="1">The sequence shown here is derived from an EMBL/GenBank/DDBJ whole genome shotgun (WGS) entry which is preliminary data.</text>
</comment>
<evidence type="ECO:0000313" key="2">
    <source>
        <dbReference type="Proteomes" id="UP000054776"/>
    </source>
</evidence>
<organism evidence="1 2">
    <name type="scientific">Trichinella spiralis</name>
    <name type="common">Trichina worm</name>
    <dbReference type="NCBI Taxonomy" id="6334"/>
    <lineage>
        <taxon>Eukaryota</taxon>
        <taxon>Metazoa</taxon>
        <taxon>Ecdysozoa</taxon>
        <taxon>Nematoda</taxon>
        <taxon>Enoplea</taxon>
        <taxon>Dorylaimia</taxon>
        <taxon>Trichinellida</taxon>
        <taxon>Trichinellidae</taxon>
        <taxon>Trichinella</taxon>
    </lineage>
</organism>
<accession>A0A0V1BJZ5</accession>